<proteinExistence type="predicted"/>
<evidence type="ECO:0000256" key="2">
    <source>
        <dbReference type="ARBA" id="ARBA00022900"/>
    </source>
</evidence>
<dbReference type="SUPFAM" id="SSF56574">
    <property type="entry name" value="Serpins"/>
    <property type="match status" value="1"/>
</dbReference>
<organism evidence="4 5">
    <name type="scientific">Haemaphysalis longicornis</name>
    <name type="common">Bush tick</name>
    <dbReference type="NCBI Taxonomy" id="44386"/>
    <lineage>
        <taxon>Eukaryota</taxon>
        <taxon>Metazoa</taxon>
        <taxon>Ecdysozoa</taxon>
        <taxon>Arthropoda</taxon>
        <taxon>Chelicerata</taxon>
        <taxon>Arachnida</taxon>
        <taxon>Acari</taxon>
        <taxon>Parasitiformes</taxon>
        <taxon>Ixodida</taxon>
        <taxon>Ixodoidea</taxon>
        <taxon>Ixodidae</taxon>
        <taxon>Haemaphysalinae</taxon>
        <taxon>Haemaphysalis</taxon>
    </lineage>
</organism>
<comment type="caution">
    <text evidence="4">The sequence shown here is derived from an EMBL/GenBank/DDBJ whole genome shotgun (WGS) entry which is preliminary data.</text>
</comment>
<reference evidence="4 5" key="1">
    <citation type="journal article" date="2020" name="Cell">
        <title>Large-Scale Comparative Analyses of Tick Genomes Elucidate Their Genetic Diversity and Vector Capacities.</title>
        <authorList>
            <consortium name="Tick Genome and Microbiome Consortium (TIGMIC)"/>
            <person name="Jia N."/>
            <person name="Wang J."/>
            <person name="Shi W."/>
            <person name="Du L."/>
            <person name="Sun Y."/>
            <person name="Zhan W."/>
            <person name="Jiang J.F."/>
            <person name="Wang Q."/>
            <person name="Zhang B."/>
            <person name="Ji P."/>
            <person name="Bell-Sakyi L."/>
            <person name="Cui X.M."/>
            <person name="Yuan T.T."/>
            <person name="Jiang B.G."/>
            <person name="Yang W.F."/>
            <person name="Lam T.T."/>
            <person name="Chang Q.C."/>
            <person name="Ding S.J."/>
            <person name="Wang X.J."/>
            <person name="Zhu J.G."/>
            <person name="Ruan X.D."/>
            <person name="Zhao L."/>
            <person name="Wei J.T."/>
            <person name="Ye R.Z."/>
            <person name="Que T.C."/>
            <person name="Du C.H."/>
            <person name="Zhou Y.H."/>
            <person name="Cheng J.X."/>
            <person name="Dai P.F."/>
            <person name="Guo W.B."/>
            <person name="Han X.H."/>
            <person name="Huang E.J."/>
            <person name="Li L.F."/>
            <person name="Wei W."/>
            <person name="Gao Y.C."/>
            <person name="Liu J.Z."/>
            <person name="Shao H.Z."/>
            <person name="Wang X."/>
            <person name="Wang C.C."/>
            <person name="Yang T.C."/>
            <person name="Huo Q.B."/>
            <person name="Li W."/>
            <person name="Chen H.Y."/>
            <person name="Chen S.E."/>
            <person name="Zhou L.G."/>
            <person name="Ni X.B."/>
            <person name="Tian J.H."/>
            <person name="Sheng Y."/>
            <person name="Liu T."/>
            <person name="Pan Y.S."/>
            <person name="Xia L.Y."/>
            <person name="Li J."/>
            <person name="Zhao F."/>
            <person name="Cao W.C."/>
        </authorList>
    </citation>
    <scope>NUCLEOTIDE SEQUENCE [LARGE SCALE GENOMIC DNA]</scope>
    <source>
        <strain evidence="4">HaeL-2018</strain>
    </source>
</reference>
<keyword evidence="1" id="KW-0646">Protease inhibitor</keyword>
<evidence type="ECO:0000313" key="5">
    <source>
        <dbReference type="Proteomes" id="UP000821853"/>
    </source>
</evidence>
<keyword evidence="5" id="KW-1185">Reference proteome</keyword>
<dbReference type="InterPro" id="IPR023796">
    <property type="entry name" value="Serpin_dom"/>
</dbReference>
<dbReference type="InterPro" id="IPR042185">
    <property type="entry name" value="Serpin_sf_2"/>
</dbReference>
<dbReference type="PROSITE" id="PS00284">
    <property type="entry name" value="SERPIN"/>
    <property type="match status" value="1"/>
</dbReference>
<sequence length="155" mass="17191">MADCADLEATALELPYKNKRRSLIILLPLKLNGLDALESRMTADAIAECILRLQKREGVDEGVADLSGVCVTEGVSVSAARHAAAFRTSWKGRVSRKESPPQPSTEHEKFTVDRPFLYIVRCEHPDAVLLMGSVRKVKPFFKPERLPKPPRATVP</sequence>
<dbReference type="AlphaFoldDB" id="A0A9J6GSF0"/>
<name>A0A9J6GSF0_HAELO</name>
<dbReference type="Gene3D" id="2.30.39.10">
    <property type="entry name" value="Alpha-1-antitrypsin, domain 1"/>
    <property type="match status" value="2"/>
</dbReference>
<dbReference type="OrthoDB" id="10063692at2759"/>
<accession>A0A9J6GSF0</accession>
<dbReference type="EMBL" id="JABSTR010000008">
    <property type="protein sequence ID" value="KAH9377664.1"/>
    <property type="molecule type" value="Genomic_DNA"/>
</dbReference>
<dbReference type="Proteomes" id="UP000821853">
    <property type="component" value="Unassembled WGS sequence"/>
</dbReference>
<evidence type="ECO:0000256" key="1">
    <source>
        <dbReference type="ARBA" id="ARBA00022690"/>
    </source>
</evidence>
<dbReference type="GO" id="GO:0004867">
    <property type="term" value="F:serine-type endopeptidase inhibitor activity"/>
    <property type="evidence" value="ECO:0007669"/>
    <property type="project" value="UniProtKB-KW"/>
</dbReference>
<feature type="domain" description="Serpin" evidence="3">
    <location>
        <begin position="63"/>
        <end position="135"/>
    </location>
</feature>
<dbReference type="OMA" id="QPSTEHE"/>
<evidence type="ECO:0000259" key="3">
    <source>
        <dbReference type="Pfam" id="PF00079"/>
    </source>
</evidence>
<gene>
    <name evidence="4" type="ORF">HPB48_000522</name>
</gene>
<protein>
    <recommendedName>
        <fullName evidence="3">Serpin domain-containing protein</fullName>
    </recommendedName>
</protein>
<dbReference type="InterPro" id="IPR036186">
    <property type="entry name" value="Serpin_sf"/>
</dbReference>
<evidence type="ECO:0000313" key="4">
    <source>
        <dbReference type="EMBL" id="KAH9377664.1"/>
    </source>
</evidence>
<dbReference type="InterPro" id="IPR042178">
    <property type="entry name" value="Serpin_sf_1"/>
</dbReference>
<dbReference type="InterPro" id="IPR023795">
    <property type="entry name" value="Serpin_CS"/>
</dbReference>
<dbReference type="VEuPathDB" id="VectorBase:HLOH_055020"/>
<dbReference type="Gene3D" id="3.30.497.10">
    <property type="entry name" value="Antithrombin, subunit I, domain 2"/>
    <property type="match status" value="1"/>
</dbReference>
<dbReference type="Pfam" id="PF00079">
    <property type="entry name" value="Serpin"/>
    <property type="match status" value="1"/>
</dbReference>
<keyword evidence="2" id="KW-0722">Serine protease inhibitor</keyword>